<dbReference type="SUPFAM" id="SSF50156">
    <property type="entry name" value="PDZ domain-like"/>
    <property type="match status" value="1"/>
</dbReference>
<dbReference type="InterPro" id="IPR001478">
    <property type="entry name" value="PDZ"/>
</dbReference>
<dbReference type="AlphaFoldDB" id="A0A6H2EJI2"/>
<proteinExistence type="predicted"/>
<dbReference type="PROSITE" id="PS50106">
    <property type="entry name" value="PDZ"/>
    <property type="match status" value="1"/>
</dbReference>
<dbReference type="GO" id="GO:0004252">
    <property type="term" value="F:serine-type endopeptidase activity"/>
    <property type="evidence" value="ECO:0007669"/>
    <property type="project" value="InterPro"/>
</dbReference>
<accession>A0A6H2EJI2</accession>
<reference evidence="6 7" key="1">
    <citation type="submission" date="2020-03" db="EMBL/GenBank/DDBJ databases">
        <title>Complete genome of Arcanobacterium buesumensis sp. nov. strain 2701.</title>
        <authorList>
            <person name="Borowiak M."/>
            <person name="Alssahen M."/>
            <person name="Laemmler C."/>
            <person name="Malorny B."/>
            <person name="Hassan A."/>
            <person name="Prenger-Berninghoff E."/>
            <person name="Ploetz M."/>
            <person name="Abdulmawjood A."/>
        </authorList>
    </citation>
    <scope>NUCLEOTIDE SEQUENCE [LARGE SCALE GENOMIC DNA]</scope>
    <source>
        <strain evidence="6 7">2701</strain>
    </source>
</reference>
<dbReference type="Gene3D" id="2.30.42.10">
    <property type="match status" value="1"/>
</dbReference>
<dbReference type="InterPro" id="IPR001940">
    <property type="entry name" value="Peptidase_S1C"/>
</dbReference>
<dbReference type="SUPFAM" id="SSF50494">
    <property type="entry name" value="Trypsin-like serine proteases"/>
    <property type="match status" value="1"/>
</dbReference>
<dbReference type="InterPro" id="IPR036034">
    <property type="entry name" value="PDZ_sf"/>
</dbReference>
<dbReference type="CDD" id="cd06779">
    <property type="entry name" value="cpPDZ_Deg_HtrA-like"/>
    <property type="match status" value="1"/>
</dbReference>
<evidence type="ECO:0000256" key="4">
    <source>
        <dbReference type="SAM" id="Phobius"/>
    </source>
</evidence>
<keyword evidence="4" id="KW-0812">Transmembrane</keyword>
<dbReference type="InterPro" id="IPR051201">
    <property type="entry name" value="Chloro_Bact_Ser_Proteases"/>
</dbReference>
<evidence type="ECO:0000259" key="5">
    <source>
        <dbReference type="PROSITE" id="PS50106"/>
    </source>
</evidence>
<keyword evidence="2" id="KW-0378">Hydrolase</keyword>
<protein>
    <submittedName>
        <fullName evidence="6">PDZ domain-containing protein</fullName>
    </submittedName>
</protein>
<dbReference type="Pfam" id="PF13180">
    <property type="entry name" value="PDZ_2"/>
    <property type="match status" value="1"/>
</dbReference>
<dbReference type="RefSeq" id="WP_168917245.1">
    <property type="nucleotide sequence ID" value="NZ_CP050804.1"/>
</dbReference>
<sequence length="459" mass="47434">MENNNENQNMVPHASDPDAMGAEQPRESGAMSSDAGNDFPPAPYTQPVDSYQPAANAQPAWEPPMQWQPRPQTQNQPLYAPPAILEQPRGVQRKRPGWVALVAASVAAALAGAGIALGGSTLLNPGGMRPASMPEPQANAGTTKLVDSSVGAPDWEKVADEVGATVVSLDVNTDSGQAQGSGVIIDEKGHILTNNHVVSGANELYVMFSDGRVFDARIIGTDEATDLAVVELIDPPSDLTVAQLGDSSALNVGQSVAAIGNPMGLDSTLTTGVISALDRPTQADRGANVVTNAIQIDAAINPGNSGGPVFDQQGKVIGIASSIITVKTSFSGQGGGSIGLGFAIPVNLAKNISSQLIEKGSAEHAYLGVSIGNGLAKFDASKRMAAQVKTVELGTPAAQAGIKEGDNIIEVNGRKVSTATALTGFIRQYRAGDVVNLKLERDGKLMEVDVTLATRPDPR</sequence>
<evidence type="ECO:0000256" key="2">
    <source>
        <dbReference type="ARBA" id="ARBA00022801"/>
    </source>
</evidence>
<dbReference type="KEGG" id="arca:HC352_01400"/>
<feature type="region of interest" description="Disordered" evidence="3">
    <location>
        <begin position="1"/>
        <end position="73"/>
    </location>
</feature>
<dbReference type="PANTHER" id="PTHR43343:SF3">
    <property type="entry name" value="PROTEASE DO-LIKE 8, CHLOROPLASTIC"/>
    <property type="match status" value="1"/>
</dbReference>
<feature type="compositionally biased region" description="Polar residues" evidence="3">
    <location>
        <begin position="1"/>
        <end position="10"/>
    </location>
</feature>
<dbReference type="PRINTS" id="PR00834">
    <property type="entry name" value="PROTEASES2C"/>
</dbReference>
<keyword evidence="7" id="KW-1185">Reference proteome</keyword>
<name>A0A6H2EJI2_9ACTO</name>
<dbReference type="SMART" id="SM00228">
    <property type="entry name" value="PDZ"/>
    <property type="match status" value="1"/>
</dbReference>
<feature type="domain" description="PDZ" evidence="5">
    <location>
        <begin position="345"/>
        <end position="443"/>
    </location>
</feature>
<organism evidence="6 7">
    <name type="scientific">Arcanobacterium buesumense</name>
    <dbReference type="NCBI Taxonomy" id="2722751"/>
    <lineage>
        <taxon>Bacteria</taxon>
        <taxon>Bacillati</taxon>
        <taxon>Actinomycetota</taxon>
        <taxon>Actinomycetes</taxon>
        <taxon>Actinomycetales</taxon>
        <taxon>Actinomycetaceae</taxon>
        <taxon>Arcanobacterium</taxon>
    </lineage>
</organism>
<dbReference type="InterPro" id="IPR009003">
    <property type="entry name" value="Peptidase_S1_PA"/>
</dbReference>
<evidence type="ECO:0000256" key="3">
    <source>
        <dbReference type="SAM" id="MobiDB-lite"/>
    </source>
</evidence>
<dbReference type="GO" id="GO:0006508">
    <property type="term" value="P:proteolysis"/>
    <property type="evidence" value="ECO:0007669"/>
    <property type="project" value="UniProtKB-KW"/>
</dbReference>
<evidence type="ECO:0000313" key="7">
    <source>
        <dbReference type="Proteomes" id="UP000502298"/>
    </source>
</evidence>
<dbReference type="EMBL" id="CP050804">
    <property type="protein sequence ID" value="QJC21304.1"/>
    <property type="molecule type" value="Genomic_DNA"/>
</dbReference>
<keyword evidence="4" id="KW-0472">Membrane</keyword>
<dbReference type="Gene3D" id="2.40.10.120">
    <property type="match status" value="1"/>
</dbReference>
<evidence type="ECO:0000256" key="1">
    <source>
        <dbReference type="ARBA" id="ARBA00022670"/>
    </source>
</evidence>
<feature type="transmembrane region" description="Helical" evidence="4">
    <location>
        <begin position="98"/>
        <end position="123"/>
    </location>
</feature>
<evidence type="ECO:0000313" key="6">
    <source>
        <dbReference type="EMBL" id="QJC21304.1"/>
    </source>
</evidence>
<gene>
    <name evidence="6" type="ORF">HC352_01400</name>
</gene>
<dbReference type="PANTHER" id="PTHR43343">
    <property type="entry name" value="PEPTIDASE S12"/>
    <property type="match status" value="1"/>
</dbReference>
<keyword evidence="4" id="KW-1133">Transmembrane helix</keyword>
<dbReference type="Proteomes" id="UP000502298">
    <property type="component" value="Chromosome"/>
</dbReference>
<dbReference type="Pfam" id="PF13365">
    <property type="entry name" value="Trypsin_2"/>
    <property type="match status" value="1"/>
</dbReference>
<keyword evidence="1" id="KW-0645">Protease</keyword>